<proteinExistence type="predicted"/>
<dbReference type="STRING" id="1298598.JCM21714_1627"/>
<dbReference type="Proteomes" id="UP000019102">
    <property type="component" value="Unassembled WGS sequence"/>
</dbReference>
<organism evidence="2 3">
    <name type="scientific">Gracilibacillus boraciitolerans JCM 21714</name>
    <dbReference type="NCBI Taxonomy" id="1298598"/>
    <lineage>
        <taxon>Bacteria</taxon>
        <taxon>Bacillati</taxon>
        <taxon>Bacillota</taxon>
        <taxon>Bacilli</taxon>
        <taxon>Bacillales</taxon>
        <taxon>Bacillaceae</taxon>
        <taxon>Gracilibacillus</taxon>
    </lineage>
</organism>
<keyword evidence="3" id="KW-1185">Reference proteome</keyword>
<accession>W4VIN5</accession>
<keyword evidence="1" id="KW-0812">Transmembrane</keyword>
<comment type="caution">
    <text evidence="2">The sequence shown here is derived from an EMBL/GenBank/DDBJ whole genome shotgun (WGS) entry which is preliminary data.</text>
</comment>
<dbReference type="SUPFAM" id="SSF110997">
    <property type="entry name" value="Sporulation related repeat"/>
    <property type="match status" value="1"/>
</dbReference>
<name>W4VIN5_9BACI</name>
<evidence type="ECO:0000313" key="2">
    <source>
        <dbReference type="EMBL" id="GAE92619.1"/>
    </source>
</evidence>
<dbReference type="AlphaFoldDB" id="W4VIN5"/>
<dbReference type="OrthoDB" id="2967208at2"/>
<evidence type="ECO:0008006" key="4">
    <source>
        <dbReference type="Google" id="ProtNLM"/>
    </source>
</evidence>
<reference evidence="2 3" key="1">
    <citation type="journal article" date="2014" name="Genome Announc.">
        <title>Draft Genome Sequence of the Boron-Tolerant and Moderately Halotolerant Bacterium Gracilibacillus boraciitolerans JCM 21714T.</title>
        <authorList>
            <person name="Ahmed I."/>
            <person name="Oshima K."/>
            <person name="Suda W."/>
            <person name="Kitamura K."/>
            <person name="Iida T."/>
            <person name="Ohmori Y."/>
            <person name="Fujiwara T."/>
            <person name="Hattori M."/>
            <person name="Ohkuma M."/>
        </authorList>
    </citation>
    <scope>NUCLEOTIDE SEQUENCE [LARGE SCALE GENOMIC DNA]</scope>
    <source>
        <strain evidence="2 3">JCM 21714</strain>
    </source>
</reference>
<keyword evidence="1" id="KW-1133">Transmembrane helix</keyword>
<gene>
    <name evidence="2" type="ORF">JCM21714_1627</name>
</gene>
<evidence type="ECO:0000313" key="3">
    <source>
        <dbReference type="Proteomes" id="UP000019102"/>
    </source>
</evidence>
<evidence type="ECO:0000256" key="1">
    <source>
        <dbReference type="SAM" id="Phobius"/>
    </source>
</evidence>
<dbReference type="GO" id="GO:0042834">
    <property type="term" value="F:peptidoglycan binding"/>
    <property type="evidence" value="ECO:0007669"/>
    <property type="project" value="InterPro"/>
</dbReference>
<dbReference type="InterPro" id="IPR036680">
    <property type="entry name" value="SPOR-like_sf"/>
</dbReference>
<keyword evidence="1" id="KW-0472">Membrane</keyword>
<feature type="transmembrane region" description="Helical" evidence="1">
    <location>
        <begin position="69"/>
        <end position="92"/>
    </location>
</feature>
<protein>
    <recommendedName>
        <fullName evidence="4">SPOR domain-containing protein</fullName>
    </recommendedName>
</protein>
<dbReference type="eggNOG" id="ENOG50332DG">
    <property type="taxonomic scope" value="Bacteria"/>
</dbReference>
<sequence>MENKKQVTIQLNHKSSSEEKIKDDRLEDYIREHHHPIDEGQTFKRNYTTDVNPFYPGKKQTFWMKYKSFILSALTAIFIGTFLGLMILKIFIDMDPEEVAFDANATNNQTVTTASGQTEAQNNSNTSAAGSYQTRDFTFFVTQAGVFSTKEGADQLLQNLQVKNIKGMVWHREENYHVFVGIHSTSEGSKQFAKTNFPAESEFYSGKDWQISSNEVTFSAQELAWLQALEPTLEAQVSNTTEPINQDKWLDKKPAELSELMQAMLAEIQGLDALDNEQAIQSRLLLIFYAYENLSNE</sequence>
<dbReference type="EMBL" id="BAVS01000006">
    <property type="protein sequence ID" value="GAE92619.1"/>
    <property type="molecule type" value="Genomic_DNA"/>
</dbReference>
<dbReference type="RefSeq" id="WP_035722647.1">
    <property type="nucleotide sequence ID" value="NZ_BAVS01000006.1"/>
</dbReference>